<feature type="domain" description="Peptidoglycan binding-like" evidence="3">
    <location>
        <begin position="331"/>
        <end position="378"/>
    </location>
</feature>
<dbReference type="Gene3D" id="2.40.420.20">
    <property type="match status" value="1"/>
</dbReference>
<dbReference type="InterPro" id="IPR036365">
    <property type="entry name" value="PGBD-like_sf"/>
</dbReference>
<feature type="compositionally biased region" description="Basic residues" evidence="1">
    <location>
        <begin position="35"/>
        <end position="45"/>
    </location>
</feature>
<dbReference type="Proteomes" id="UP000313066">
    <property type="component" value="Unassembled WGS sequence"/>
</dbReference>
<dbReference type="InterPro" id="IPR036366">
    <property type="entry name" value="PGBDSf"/>
</dbReference>
<evidence type="ECO:0000313" key="5">
    <source>
        <dbReference type="Proteomes" id="UP000313066"/>
    </source>
</evidence>
<evidence type="ECO:0000256" key="1">
    <source>
        <dbReference type="SAM" id="MobiDB-lite"/>
    </source>
</evidence>
<keyword evidence="2" id="KW-0812">Transmembrane</keyword>
<dbReference type="EMBL" id="VDMA02000001">
    <property type="protein sequence ID" value="KAB8188212.1"/>
    <property type="molecule type" value="Genomic_DNA"/>
</dbReference>
<keyword evidence="2" id="KW-0472">Membrane</keyword>
<gene>
    <name evidence="4" type="ORF">FH610_002805</name>
</gene>
<feature type="compositionally biased region" description="Basic residues" evidence="1">
    <location>
        <begin position="86"/>
        <end position="105"/>
    </location>
</feature>
<comment type="caution">
    <text evidence="4">The sequence shown here is derived from an EMBL/GenBank/DDBJ whole genome shotgun (WGS) entry which is preliminary data.</text>
</comment>
<keyword evidence="2" id="KW-1133">Transmembrane helix</keyword>
<evidence type="ECO:0000256" key="2">
    <source>
        <dbReference type="SAM" id="Phobius"/>
    </source>
</evidence>
<accession>A0A5N6C634</accession>
<evidence type="ECO:0000313" key="4">
    <source>
        <dbReference type="EMBL" id="KAB8188212.1"/>
    </source>
</evidence>
<feature type="transmembrane region" description="Helical" evidence="2">
    <location>
        <begin position="216"/>
        <end position="239"/>
    </location>
</feature>
<dbReference type="AlphaFoldDB" id="A0A5N6C634"/>
<feature type="compositionally biased region" description="Basic and acidic residues" evidence="1">
    <location>
        <begin position="76"/>
        <end position="85"/>
    </location>
</feature>
<protein>
    <recommendedName>
        <fullName evidence="3">Peptidoglycan binding-like domain-containing protein</fullName>
    </recommendedName>
</protein>
<name>A0A5N6C634_9ACTN</name>
<dbReference type="Gene3D" id="1.10.101.10">
    <property type="entry name" value="PGBD-like superfamily/PGBD"/>
    <property type="match status" value="1"/>
</dbReference>
<organism evidence="4 5">
    <name type="scientific">Microbispora catharanthi</name>
    <dbReference type="NCBI Taxonomy" id="1712871"/>
    <lineage>
        <taxon>Bacteria</taxon>
        <taxon>Bacillati</taxon>
        <taxon>Actinomycetota</taxon>
        <taxon>Actinomycetes</taxon>
        <taxon>Streptosporangiales</taxon>
        <taxon>Streptosporangiaceae</taxon>
        <taxon>Microbispora</taxon>
    </lineage>
</organism>
<dbReference type="InterPro" id="IPR002477">
    <property type="entry name" value="Peptidoglycan-bd-like"/>
</dbReference>
<evidence type="ECO:0000259" key="3">
    <source>
        <dbReference type="Pfam" id="PF01471"/>
    </source>
</evidence>
<reference evidence="4 5" key="1">
    <citation type="submission" date="2019-10" db="EMBL/GenBank/DDBJ databases">
        <title>Nonomuraea sp. nov., isolated from Phyllanthus amarus.</title>
        <authorList>
            <person name="Klykleung N."/>
            <person name="Tanasupawat S."/>
        </authorList>
    </citation>
    <scope>NUCLEOTIDE SEQUENCE [LARGE SCALE GENOMIC DNA]</scope>
    <source>
        <strain evidence="4 5">CR1-09</strain>
    </source>
</reference>
<proteinExistence type="predicted"/>
<feature type="region of interest" description="Disordered" evidence="1">
    <location>
        <begin position="76"/>
        <end position="176"/>
    </location>
</feature>
<sequence length="562" mass="59131">MRASCSTGLTEPEEIADENRIPGRLPATALAGHGGRLHQCGRRQGRGLGGRLHQAERFAEPQPDGPVPQVLAVHAERRRADDRPGGRRRQRQSRNVRQGFRRHAQSGRGGRGVQAVPPTQGDRPRDGAEGRVGAPVRAVYAGAGSGEVPRPEPGWPYPDRPGGRAGPAVPRGEEDLRRADRCGVGVVAAEPVVSAPLADRVAEDRPPVRRRRRGRAVAAAGAVVLAAGTAAAAAIGFGGGGTDTPAVSNLPPATAQVTRQTMLDTEEVSGDLGYGATTTLAGRIQGVITKVPLPGAVVRRGRTIYRVDDKPVVLMYGTVAAYRTLGPGDKGADVRQLERNLKALGYAGFPVDDTYTWLTATAVRQWQRHMGLPQTGQVEQGRVVFAPGRIRIDTVTAGANRSTGGGQEVLRYTGTSRQVTARLEVSRQRLARKGVKVQVRMPNGKKVTGRVAGIHTVVEQPADPGGQAETLIEAVIPLGGSRAAAGIEAAVVTVIFRAAERKDVLTVPVAALVALAEGGYGVEVVEGSTTRYVRVTTGLFANGRVEITGDGLKEGTTVGMPR</sequence>
<dbReference type="SUPFAM" id="SSF47090">
    <property type="entry name" value="PGBD-like"/>
    <property type="match status" value="1"/>
</dbReference>
<dbReference type="Pfam" id="PF01471">
    <property type="entry name" value="PG_binding_1"/>
    <property type="match status" value="1"/>
</dbReference>
<keyword evidence="5" id="KW-1185">Reference proteome</keyword>
<feature type="region of interest" description="Disordered" evidence="1">
    <location>
        <begin position="1"/>
        <end position="50"/>
    </location>
</feature>